<dbReference type="Proteomes" id="UP000440773">
    <property type="component" value="Unassembled WGS sequence"/>
</dbReference>
<evidence type="ECO:0000313" key="1">
    <source>
        <dbReference type="EMBL" id="KAB5280547.1"/>
    </source>
</evidence>
<dbReference type="EMBL" id="WCLP01000031">
    <property type="protein sequence ID" value="KAB5280547.1"/>
    <property type="molecule type" value="Genomic_DNA"/>
</dbReference>
<comment type="caution">
    <text evidence="1">The sequence shown here is derived from an EMBL/GenBank/DDBJ whole genome shotgun (WGS) entry which is preliminary data.</text>
</comment>
<evidence type="ECO:0000313" key="2">
    <source>
        <dbReference type="Proteomes" id="UP000440773"/>
    </source>
</evidence>
<dbReference type="RefSeq" id="WP_151870883.1">
    <property type="nucleotide sequence ID" value="NZ_JAQPYZ010000008.1"/>
</dbReference>
<dbReference type="AlphaFoldDB" id="A0A7J5L1H1"/>
<evidence type="ECO:0008006" key="3">
    <source>
        <dbReference type="Google" id="ProtNLM"/>
    </source>
</evidence>
<name>A0A7J5L1H1_BACSE</name>
<sequence length="60" mass="7346">MRNLPEEYYEYRPHGRNWVVYRIRRDATGSTGTKVGQFLTKEEARREVYRLNGWKQNIKK</sequence>
<gene>
    <name evidence="1" type="ORF">F9962_12005</name>
</gene>
<accession>A0A7J5L1H1</accession>
<organism evidence="1 2">
    <name type="scientific">Bacteroides stercoris</name>
    <dbReference type="NCBI Taxonomy" id="46506"/>
    <lineage>
        <taxon>Bacteria</taxon>
        <taxon>Pseudomonadati</taxon>
        <taxon>Bacteroidota</taxon>
        <taxon>Bacteroidia</taxon>
        <taxon>Bacteroidales</taxon>
        <taxon>Bacteroidaceae</taxon>
        <taxon>Bacteroides</taxon>
    </lineage>
</organism>
<protein>
    <recommendedName>
        <fullName evidence="3">AP2-like integrase N-terminal domain-containing protein</fullName>
    </recommendedName>
</protein>
<reference evidence="1 2" key="1">
    <citation type="journal article" date="2019" name="Nat. Med.">
        <title>A library of human gut bacterial isolates paired with longitudinal multiomics data enables mechanistic microbiome research.</title>
        <authorList>
            <person name="Poyet M."/>
            <person name="Groussin M."/>
            <person name="Gibbons S.M."/>
            <person name="Avila-Pacheco J."/>
            <person name="Jiang X."/>
            <person name="Kearney S.M."/>
            <person name="Perrotta A.R."/>
            <person name="Berdy B."/>
            <person name="Zhao S."/>
            <person name="Lieberman T.D."/>
            <person name="Swanson P.K."/>
            <person name="Smith M."/>
            <person name="Roesemann S."/>
            <person name="Alexander J.E."/>
            <person name="Rich S.A."/>
            <person name="Livny J."/>
            <person name="Vlamakis H."/>
            <person name="Clish C."/>
            <person name="Bullock K."/>
            <person name="Deik A."/>
            <person name="Scott J."/>
            <person name="Pierce K.A."/>
            <person name="Xavier R.J."/>
            <person name="Alm E.J."/>
        </authorList>
    </citation>
    <scope>NUCLEOTIDE SEQUENCE [LARGE SCALE GENOMIC DNA]</scope>
    <source>
        <strain evidence="1 2">BIOML-A17</strain>
    </source>
</reference>
<proteinExistence type="predicted"/>